<evidence type="ECO:0000313" key="2">
    <source>
        <dbReference type="Proteomes" id="UP000289738"/>
    </source>
</evidence>
<keyword evidence="2" id="KW-1185">Reference proteome</keyword>
<dbReference type="Proteomes" id="UP000289738">
    <property type="component" value="Chromosome B09"/>
</dbReference>
<sequence length="14" mass="1582">MMIRACVIGMFVNP</sequence>
<dbReference type="EMBL" id="SDMP01000019">
    <property type="protein sequence ID" value="RYQ92683.1"/>
    <property type="molecule type" value="Genomic_DNA"/>
</dbReference>
<evidence type="ECO:0000313" key="1">
    <source>
        <dbReference type="EMBL" id="RYQ92683.1"/>
    </source>
</evidence>
<gene>
    <name evidence="1" type="ORF">Ahy_B09g098894</name>
</gene>
<protein>
    <submittedName>
        <fullName evidence="1">Uncharacterized protein</fullName>
    </submittedName>
</protein>
<name>A0A444XSH7_ARAHY</name>
<organism evidence="1 2">
    <name type="scientific">Arachis hypogaea</name>
    <name type="common">Peanut</name>
    <dbReference type="NCBI Taxonomy" id="3818"/>
    <lineage>
        <taxon>Eukaryota</taxon>
        <taxon>Viridiplantae</taxon>
        <taxon>Streptophyta</taxon>
        <taxon>Embryophyta</taxon>
        <taxon>Tracheophyta</taxon>
        <taxon>Spermatophyta</taxon>
        <taxon>Magnoliopsida</taxon>
        <taxon>eudicotyledons</taxon>
        <taxon>Gunneridae</taxon>
        <taxon>Pentapetalae</taxon>
        <taxon>rosids</taxon>
        <taxon>fabids</taxon>
        <taxon>Fabales</taxon>
        <taxon>Fabaceae</taxon>
        <taxon>Papilionoideae</taxon>
        <taxon>50 kb inversion clade</taxon>
        <taxon>dalbergioids sensu lato</taxon>
        <taxon>Dalbergieae</taxon>
        <taxon>Pterocarpus clade</taxon>
        <taxon>Arachis</taxon>
    </lineage>
</organism>
<reference evidence="1 2" key="1">
    <citation type="submission" date="2019-01" db="EMBL/GenBank/DDBJ databases">
        <title>Sequencing of cultivated peanut Arachis hypogaea provides insights into genome evolution and oil improvement.</title>
        <authorList>
            <person name="Chen X."/>
        </authorList>
    </citation>
    <scope>NUCLEOTIDE SEQUENCE [LARGE SCALE GENOMIC DNA]</scope>
    <source>
        <strain evidence="2">cv. Fuhuasheng</strain>
        <tissue evidence="1">Leaves</tissue>
    </source>
</reference>
<comment type="caution">
    <text evidence="1">The sequence shown here is derived from an EMBL/GenBank/DDBJ whole genome shotgun (WGS) entry which is preliminary data.</text>
</comment>
<accession>A0A444XSH7</accession>
<proteinExistence type="predicted"/>